<name>A0ABQ9HUI5_9NEOP</name>
<feature type="region of interest" description="Disordered" evidence="1">
    <location>
        <begin position="29"/>
        <end position="50"/>
    </location>
</feature>
<keyword evidence="3" id="KW-1185">Reference proteome</keyword>
<proteinExistence type="predicted"/>
<gene>
    <name evidence="2" type="ORF">PR048_013942</name>
</gene>
<evidence type="ECO:0000313" key="2">
    <source>
        <dbReference type="EMBL" id="KAJ8887724.1"/>
    </source>
</evidence>
<evidence type="ECO:0000313" key="3">
    <source>
        <dbReference type="Proteomes" id="UP001159363"/>
    </source>
</evidence>
<protein>
    <submittedName>
        <fullName evidence="2">Uncharacterized protein</fullName>
    </submittedName>
</protein>
<dbReference type="Proteomes" id="UP001159363">
    <property type="component" value="Chromosome X"/>
</dbReference>
<sequence>MGPISEVLPHVRSCQFSVLQVLKLRNSRSGNTTDKVQGKSRPLQQSSTARHSFHSMQRILELHEVVSVHQMLKRLLEMQAVLSAEMSSPKKKNSCCANAYTTGMDDNEWACRDSSTTCICNRIADCIQHKTERIMFTRNLFEGFKVQIWYLQGRLCLLTRNDCRSKILRSFAKITHCCGGVKTKKSIQKYKMLSYNIWEYLRLRSAVGGGFTHHKMVWCMRCHNLLPKYVKFSARQC</sequence>
<organism evidence="2 3">
    <name type="scientific">Dryococelus australis</name>
    <dbReference type="NCBI Taxonomy" id="614101"/>
    <lineage>
        <taxon>Eukaryota</taxon>
        <taxon>Metazoa</taxon>
        <taxon>Ecdysozoa</taxon>
        <taxon>Arthropoda</taxon>
        <taxon>Hexapoda</taxon>
        <taxon>Insecta</taxon>
        <taxon>Pterygota</taxon>
        <taxon>Neoptera</taxon>
        <taxon>Polyneoptera</taxon>
        <taxon>Phasmatodea</taxon>
        <taxon>Verophasmatodea</taxon>
        <taxon>Anareolatae</taxon>
        <taxon>Phasmatidae</taxon>
        <taxon>Eurycanthinae</taxon>
        <taxon>Dryococelus</taxon>
    </lineage>
</organism>
<comment type="caution">
    <text evidence="2">The sequence shown here is derived from an EMBL/GenBank/DDBJ whole genome shotgun (WGS) entry which is preliminary data.</text>
</comment>
<reference evidence="2 3" key="1">
    <citation type="submission" date="2023-02" db="EMBL/GenBank/DDBJ databases">
        <title>LHISI_Scaffold_Assembly.</title>
        <authorList>
            <person name="Stuart O.P."/>
            <person name="Cleave R."/>
            <person name="Magrath M.J.L."/>
            <person name="Mikheyev A.S."/>
        </authorList>
    </citation>
    <scope>NUCLEOTIDE SEQUENCE [LARGE SCALE GENOMIC DNA]</scope>
    <source>
        <strain evidence="2">Daus_M_001</strain>
        <tissue evidence="2">Leg muscle</tissue>
    </source>
</reference>
<evidence type="ECO:0000256" key="1">
    <source>
        <dbReference type="SAM" id="MobiDB-lite"/>
    </source>
</evidence>
<accession>A0ABQ9HUI5</accession>
<dbReference type="EMBL" id="JARBHB010000004">
    <property type="protein sequence ID" value="KAJ8887724.1"/>
    <property type="molecule type" value="Genomic_DNA"/>
</dbReference>